<proteinExistence type="predicted"/>
<reference evidence="5 6" key="1">
    <citation type="submission" date="2019-07" db="EMBL/GenBank/DDBJ databases">
        <authorList>
            <person name="Cremers G."/>
        </authorList>
    </citation>
    <scope>NUCLEOTIDE SEQUENCE [LARGE SCALE GENOMIC DNA]</scope>
</reference>
<dbReference type="PANTHER" id="PTHR43156:SF2">
    <property type="entry name" value="STAGE II SPORULATION PROTEIN E"/>
    <property type="match status" value="1"/>
</dbReference>
<keyword evidence="6" id="KW-1185">Reference proteome</keyword>
<dbReference type="Pfam" id="PF07228">
    <property type="entry name" value="SpoIIE"/>
    <property type="match status" value="1"/>
</dbReference>
<dbReference type="PROSITE" id="PS50110">
    <property type="entry name" value="RESPONSE_REGULATORY"/>
    <property type="match status" value="1"/>
</dbReference>
<evidence type="ECO:0000313" key="5">
    <source>
        <dbReference type="EMBL" id="VUZ83822.1"/>
    </source>
</evidence>
<keyword evidence="3" id="KW-0175">Coiled coil</keyword>
<dbReference type="Proteomes" id="UP000334340">
    <property type="component" value="Unassembled WGS sequence"/>
</dbReference>
<dbReference type="GO" id="GO:0016791">
    <property type="term" value="F:phosphatase activity"/>
    <property type="evidence" value="ECO:0007669"/>
    <property type="project" value="TreeGrafter"/>
</dbReference>
<feature type="coiled-coil region" evidence="3">
    <location>
        <begin position="120"/>
        <end position="147"/>
    </location>
</feature>
<keyword evidence="1" id="KW-0378">Hydrolase</keyword>
<dbReference type="Pfam" id="PF00072">
    <property type="entry name" value="Response_reg"/>
    <property type="match status" value="1"/>
</dbReference>
<keyword evidence="2" id="KW-0597">Phosphoprotein</keyword>
<protein>
    <submittedName>
        <fullName evidence="5">Response regulator receiver protein</fullName>
    </submittedName>
</protein>
<evidence type="ECO:0000256" key="3">
    <source>
        <dbReference type="SAM" id="Coils"/>
    </source>
</evidence>
<feature type="modified residue" description="4-aspartylphosphate" evidence="2">
    <location>
        <position position="51"/>
    </location>
</feature>
<evidence type="ECO:0000313" key="6">
    <source>
        <dbReference type="Proteomes" id="UP000334340"/>
    </source>
</evidence>
<feature type="domain" description="Response regulatory" evidence="4">
    <location>
        <begin position="2"/>
        <end position="118"/>
    </location>
</feature>
<evidence type="ECO:0000259" key="4">
    <source>
        <dbReference type="PROSITE" id="PS50110"/>
    </source>
</evidence>
<sequence length="411" mass="46183">MRILIVDDDVDMRRLLLGILQRWGYDVVPAADGAEAWEVLQSQPISFVITDWTMPNLDGLELCRRIREGRLARYIYIILLTAKHSKGELIKGMEAGADDFLIKPFNAGELKVRIRAGERVVTLEHNLEEQNRKLQEAYSRIREDLDAAVTMQRSLLPSHALVVPGFRFEWMFAPCHFVAGDIFNVFQLNQHQIGFYILDVAGHGIPAAMLSVTLSKLLSPAVSQGSPLMQFTQDPPHYTIATPADAVHTLNQQFQSDDDAIQYFTMIYGIVETRNARLLLTQAGHPCPIYQPKEAHATLLGTGGFPVGLFPDVEYREEELYLHPGDRLFFYSDGIPECTGKEGERFSVDRLIALVEEWRDCPLRDVVAGIKQAIEHWRGSEEFEDDITLLALEKAETNSAQSSASGLQAVS</sequence>
<evidence type="ECO:0000256" key="1">
    <source>
        <dbReference type="ARBA" id="ARBA00022801"/>
    </source>
</evidence>
<dbReference type="InterPro" id="IPR052016">
    <property type="entry name" value="Bact_Sigma-Reg"/>
</dbReference>
<accession>A0A564ZGQ1</accession>
<dbReference type="EMBL" id="CABIKM010000002">
    <property type="protein sequence ID" value="VUZ83822.1"/>
    <property type="molecule type" value="Genomic_DNA"/>
</dbReference>
<dbReference type="InterPro" id="IPR011006">
    <property type="entry name" value="CheY-like_superfamily"/>
</dbReference>
<name>A0A564ZGQ1_9BACT</name>
<evidence type="ECO:0000256" key="2">
    <source>
        <dbReference type="PROSITE-ProRule" id="PRU00169"/>
    </source>
</evidence>
<dbReference type="Gene3D" id="3.40.50.2300">
    <property type="match status" value="1"/>
</dbReference>
<dbReference type="PANTHER" id="PTHR43156">
    <property type="entry name" value="STAGE II SPORULATION PROTEIN E-RELATED"/>
    <property type="match status" value="1"/>
</dbReference>
<dbReference type="AlphaFoldDB" id="A0A564ZGQ1"/>
<dbReference type="Gene3D" id="3.60.40.10">
    <property type="entry name" value="PPM-type phosphatase domain"/>
    <property type="match status" value="1"/>
</dbReference>
<dbReference type="SMART" id="SM00331">
    <property type="entry name" value="PP2C_SIG"/>
    <property type="match status" value="1"/>
</dbReference>
<organism evidence="5 6">
    <name type="scientific">Candidatus Methylomirabilis lanthanidiphila</name>
    <dbReference type="NCBI Taxonomy" id="2211376"/>
    <lineage>
        <taxon>Bacteria</taxon>
        <taxon>Candidatus Methylomirabilota</taxon>
        <taxon>Candidatus Methylomirabilia</taxon>
        <taxon>Candidatus Methylomirabilales</taxon>
        <taxon>Candidatus Methylomirabilaceae</taxon>
        <taxon>Candidatus Methylomirabilis</taxon>
    </lineage>
</organism>
<dbReference type="SUPFAM" id="SSF52172">
    <property type="entry name" value="CheY-like"/>
    <property type="match status" value="1"/>
</dbReference>
<dbReference type="InterPro" id="IPR036457">
    <property type="entry name" value="PPM-type-like_dom_sf"/>
</dbReference>
<dbReference type="SMART" id="SM00448">
    <property type="entry name" value="REC"/>
    <property type="match status" value="1"/>
</dbReference>
<dbReference type="InterPro" id="IPR001932">
    <property type="entry name" value="PPM-type_phosphatase-like_dom"/>
</dbReference>
<dbReference type="GO" id="GO:0000160">
    <property type="term" value="P:phosphorelay signal transduction system"/>
    <property type="evidence" value="ECO:0007669"/>
    <property type="project" value="InterPro"/>
</dbReference>
<dbReference type="CDD" id="cd17574">
    <property type="entry name" value="REC_OmpR"/>
    <property type="match status" value="1"/>
</dbReference>
<dbReference type="InterPro" id="IPR001789">
    <property type="entry name" value="Sig_transdc_resp-reg_receiver"/>
</dbReference>
<gene>
    <name evidence="5" type="ORF">MELA_00180</name>
</gene>